<dbReference type="Gene3D" id="3.20.20.100">
    <property type="entry name" value="NADP-dependent oxidoreductase domain"/>
    <property type="match status" value="1"/>
</dbReference>
<dbReference type="Proteomes" id="UP000182544">
    <property type="component" value="Unassembled WGS sequence"/>
</dbReference>
<dbReference type="OrthoDB" id="9773828at2"/>
<reference evidence="2 3" key="1">
    <citation type="submission" date="2016-10" db="EMBL/GenBank/DDBJ databases">
        <authorList>
            <person name="de Groot N.N."/>
        </authorList>
    </citation>
    <scope>NUCLEOTIDE SEQUENCE [LARGE SCALE GENOMIC DNA]</scope>
    <source>
        <strain evidence="2 3">DSM 18180</strain>
    </source>
</reference>
<dbReference type="AlphaFoldDB" id="A0A1K2IK30"/>
<dbReference type="PANTHER" id="PTHR43312:SF1">
    <property type="entry name" value="NADP-DEPENDENT OXIDOREDUCTASE DOMAIN-CONTAINING PROTEIN"/>
    <property type="match status" value="1"/>
</dbReference>
<dbReference type="STRING" id="369401.SAMN05428642_102485"/>
<dbReference type="PANTHER" id="PTHR43312">
    <property type="entry name" value="D-THREO-ALDOSE 1-DEHYDROGENASE"/>
    <property type="match status" value="1"/>
</dbReference>
<protein>
    <submittedName>
        <fullName evidence="2">Predicted oxidoreductase</fullName>
    </submittedName>
</protein>
<dbReference type="Pfam" id="PF00248">
    <property type="entry name" value="Aldo_ket_red"/>
    <property type="match status" value="1"/>
</dbReference>
<dbReference type="CDD" id="cd19086">
    <property type="entry name" value="AKR_AKR11C1"/>
    <property type="match status" value="1"/>
</dbReference>
<sequence length="328" mass="36223">MKSKSLGNSGFNVSEVGLGCWQLGGDWGDGVSEENAFNIMTKAVEQGVTFFDTADVYGAGQSERVIGKFIKQHKPNLKIATKFGRDGSVYPDKYTEEALRKAIDDSLNRLGIDALDLLQLHCIPTDVLYEGSIFNWLRTLKKEGKIKAFGASIETVEEGLFCIEQEGITSLQIIFNIFRQKPLEELLPKAKAKNVGIIVRLPLASGLLTGKFTKESTFSESDHRNYNKDGDAFNVGETFAGLPFEKGVELSNKIKDNFLTNGLTMAQFSQRWILDHDAISCIIPGASSASQINSNCSVSSLEPLSSSIHEALQDFYKNEIHQHIRGPY</sequence>
<evidence type="ECO:0000313" key="2">
    <source>
        <dbReference type="EMBL" id="SFZ92019.1"/>
    </source>
</evidence>
<dbReference type="InterPro" id="IPR036812">
    <property type="entry name" value="NAD(P)_OxRdtase_dom_sf"/>
</dbReference>
<name>A0A1K2IK30_9FLAO</name>
<organism evidence="2 3">
    <name type="scientific">Flaviramulus basaltis</name>
    <dbReference type="NCBI Taxonomy" id="369401"/>
    <lineage>
        <taxon>Bacteria</taxon>
        <taxon>Pseudomonadati</taxon>
        <taxon>Bacteroidota</taxon>
        <taxon>Flavobacteriia</taxon>
        <taxon>Flavobacteriales</taxon>
        <taxon>Flavobacteriaceae</taxon>
        <taxon>Flaviramulus</taxon>
    </lineage>
</organism>
<gene>
    <name evidence="2" type="ORF">SAMN05428642_102485</name>
</gene>
<evidence type="ECO:0000259" key="1">
    <source>
        <dbReference type="Pfam" id="PF00248"/>
    </source>
</evidence>
<dbReference type="EMBL" id="FPKV01000002">
    <property type="protein sequence ID" value="SFZ92019.1"/>
    <property type="molecule type" value="Genomic_DNA"/>
</dbReference>
<dbReference type="SUPFAM" id="SSF51430">
    <property type="entry name" value="NAD(P)-linked oxidoreductase"/>
    <property type="match status" value="1"/>
</dbReference>
<proteinExistence type="predicted"/>
<evidence type="ECO:0000313" key="3">
    <source>
        <dbReference type="Proteomes" id="UP000182544"/>
    </source>
</evidence>
<dbReference type="RefSeq" id="WP_072401447.1">
    <property type="nucleotide sequence ID" value="NZ_FPKV01000002.1"/>
</dbReference>
<dbReference type="InterPro" id="IPR023210">
    <property type="entry name" value="NADP_OxRdtase_dom"/>
</dbReference>
<feature type="domain" description="NADP-dependent oxidoreductase" evidence="1">
    <location>
        <begin position="16"/>
        <end position="315"/>
    </location>
</feature>
<accession>A0A1K2IK30</accession>
<dbReference type="InterPro" id="IPR053135">
    <property type="entry name" value="AKR2_Oxidoreductase"/>
</dbReference>
<keyword evidence="3" id="KW-1185">Reference proteome</keyword>